<protein>
    <submittedName>
        <fullName evidence="2">Uncharacterized protein</fullName>
    </submittedName>
</protein>
<evidence type="ECO:0000313" key="3">
    <source>
        <dbReference type="EMBL" id="ORB11270.1"/>
    </source>
</evidence>
<evidence type="ECO:0000313" key="5">
    <source>
        <dbReference type="Proteomes" id="UP000466894"/>
    </source>
</evidence>
<evidence type="ECO:0000313" key="4">
    <source>
        <dbReference type="Proteomes" id="UP000192374"/>
    </source>
</evidence>
<evidence type="ECO:0000256" key="1">
    <source>
        <dbReference type="SAM" id="Phobius"/>
    </source>
</evidence>
<dbReference type="RefSeq" id="WP_083089718.1">
    <property type="nucleotide sequence ID" value="NZ_AP022583.1"/>
</dbReference>
<sequence length="234" mass="25260">MAAERAVLGDAAPAARQRTVTEMEAQPMGTFVSHRHARSYLRSADCRVALTAWLLSIARLGYAQWLFGHIYEAVVKMPERLALETVKADARLNGGTTSVLGPGSPVRYYTPVAPAILASTSVAVATCWALQSARRWLIVTAGCLLSGLALTAFLVRAVNLKVMFVAKAPPPAERDARIRVWYRLNIVRIAAVGAALFAADRASQEIAKYLGVQVITANEKSQSFREITSSSCAT</sequence>
<dbReference type="EMBL" id="AP022583">
    <property type="protein sequence ID" value="BBY08258.1"/>
    <property type="molecule type" value="Genomic_DNA"/>
</dbReference>
<keyword evidence="1" id="KW-0812">Transmembrane</keyword>
<dbReference type="AlphaFoldDB" id="A0A7I7PHZ0"/>
<feature type="transmembrane region" description="Helical" evidence="1">
    <location>
        <begin position="137"/>
        <end position="160"/>
    </location>
</feature>
<dbReference type="EMBL" id="MVIC01000056">
    <property type="protein sequence ID" value="ORB11270.1"/>
    <property type="molecule type" value="Genomic_DNA"/>
</dbReference>
<organism evidence="2 5">
    <name type="scientific">Mycobacterium noviomagense</name>
    <dbReference type="NCBI Taxonomy" id="459858"/>
    <lineage>
        <taxon>Bacteria</taxon>
        <taxon>Bacillati</taxon>
        <taxon>Actinomycetota</taxon>
        <taxon>Actinomycetes</taxon>
        <taxon>Mycobacteriales</taxon>
        <taxon>Mycobacteriaceae</taxon>
        <taxon>Mycobacterium</taxon>
    </lineage>
</organism>
<dbReference type="KEGG" id="mnv:MNVI_35760"/>
<name>A0A7I7PHZ0_9MYCO</name>
<keyword evidence="1" id="KW-1133">Transmembrane helix</keyword>
<keyword evidence="4" id="KW-1185">Reference proteome</keyword>
<reference evidence="3 4" key="1">
    <citation type="submission" date="2017-02" db="EMBL/GenBank/DDBJ databases">
        <title>The new phylogeny of genus Mycobacterium.</title>
        <authorList>
            <person name="Tortoli E."/>
            <person name="Trovato A."/>
            <person name="Cirillo D.M."/>
        </authorList>
    </citation>
    <scope>NUCLEOTIDE SEQUENCE [LARGE SCALE GENOMIC DNA]</scope>
    <source>
        <strain evidence="3 4">DSM 45145</strain>
    </source>
</reference>
<reference evidence="2" key="3">
    <citation type="submission" date="2020-02" db="EMBL/GenBank/DDBJ databases">
        <authorList>
            <person name="Matsumoto Y."/>
            <person name="Motooka D."/>
            <person name="Nakamura S."/>
        </authorList>
    </citation>
    <scope>NUCLEOTIDE SEQUENCE</scope>
    <source>
        <strain evidence="2">JCM 16367</strain>
    </source>
</reference>
<feature type="transmembrane region" description="Helical" evidence="1">
    <location>
        <begin position="108"/>
        <end position="130"/>
    </location>
</feature>
<feature type="transmembrane region" description="Helical" evidence="1">
    <location>
        <begin position="48"/>
        <end position="67"/>
    </location>
</feature>
<keyword evidence="1" id="KW-0472">Membrane</keyword>
<proteinExistence type="predicted"/>
<gene>
    <name evidence="3" type="ORF">BST37_20200</name>
    <name evidence="2" type="ORF">MNVI_35760</name>
</gene>
<evidence type="ECO:0000313" key="2">
    <source>
        <dbReference type="EMBL" id="BBY08258.1"/>
    </source>
</evidence>
<dbReference type="Proteomes" id="UP000192374">
    <property type="component" value="Unassembled WGS sequence"/>
</dbReference>
<reference evidence="2 5" key="2">
    <citation type="journal article" date="2019" name="Emerg. Microbes Infect.">
        <title>Comprehensive subspecies identification of 175 nontuberculous mycobacteria species based on 7547 genomic profiles.</title>
        <authorList>
            <person name="Matsumoto Y."/>
            <person name="Kinjo T."/>
            <person name="Motooka D."/>
            <person name="Nabeya D."/>
            <person name="Jung N."/>
            <person name="Uechi K."/>
            <person name="Horii T."/>
            <person name="Iida T."/>
            <person name="Fujita J."/>
            <person name="Nakamura S."/>
        </authorList>
    </citation>
    <scope>NUCLEOTIDE SEQUENCE [LARGE SCALE GENOMIC DNA]</scope>
    <source>
        <strain evidence="2 5">JCM 16367</strain>
    </source>
</reference>
<dbReference type="Proteomes" id="UP000466894">
    <property type="component" value="Chromosome"/>
</dbReference>
<dbReference type="OrthoDB" id="4763906at2"/>
<accession>A0A7I7PHZ0</accession>